<evidence type="ECO:0000259" key="1">
    <source>
        <dbReference type="Pfam" id="PF00534"/>
    </source>
</evidence>
<evidence type="ECO:0000313" key="4">
    <source>
        <dbReference type="Proteomes" id="UP001403385"/>
    </source>
</evidence>
<dbReference type="Gene3D" id="3.40.50.2000">
    <property type="entry name" value="Glycogen Phosphorylase B"/>
    <property type="match status" value="2"/>
</dbReference>
<dbReference type="AlphaFoldDB" id="A0AAW9S657"/>
<keyword evidence="3" id="KW-0328">Glycosyltransferase</keyword>
<accession>A0AAW9S657</accession>
<evidence type="ECO:0000313" key="3">
    <source>
        <dbReference type="EMBL" id="MEN7547903.1"/>
    </source>
</evidence>
<keyword evidence="4" id="KW-1185">Reference proteome</keyword>
<dbReference type="Pfam" id="PF00534">
    <property type="entry name" value="Glycos_transf_1"/>
    <property type="match status" value="1"/>
</dbReference>
<organism evidence="3 4">
    <name type="scientific">Rapidithrix thailandica</name>
    <dbReference type="NCBI Taxonomy" id="413964"/>
    <lineage>
        <taxon>Bacteria</taxon>
        <taxon>Pseudomonadati</taxon>
        <taxon>Bacteroidota</taxon>
        <taxon>Cytophagia</taxon>
        <taxon>Cytophagales</taxon>
        <taxon>Flammeovirgaceae</taxon>
        <taxon>Rapidithrix</taxon>
    </lineage>
</organism>
<gene>
    <name evidence="3" type="ORF">AAG747_08285</name>
</gene>
<proteinExistence type="predicted"/>
<sequence length="402" mass="46292">MKILHINSSDLGGGAEQFAKDMVDRQATSQLFVNKKQTSVRKVHAIKRTWLSYGLQFIDDALYNLIQRKQLTNLGVLYPLHGTYSFLQKQPCYHEADIIHLHNIHQDYFDLDALVSISKEKPIVWTLHDMWCFTGGEVYTFENDDFKQGNAITPYKKYYPLYNPVIDLRKAFLNKKREIYSALNGQVVFVPVSHWLGNCLKEAYVSRPEMQVEVIHNGVDTSVFKNHNHRNWCVPKVLFFNNTSNPFKGTALFRKIVDQINGQFELMVVGPPLDCQRHYELISPTYDRGALNRLYNQVDILVFPSEAENFPLTVLEAMAAGVMLVASDTGGIPEQVSNECGRLFISGKAESLKGTLEEVLKWPLSRIREMGKHAEEKVLQEFTETIMHNRYRKLYQQLIKKA</sequence>
<keyword evidence="3" id="KW-0808">Transferase</keyword>
<dbReference type="Pfam" id="PF13439">
    <property type="entry name" value="Glyco_transf_4"/>
    <property type="match status" value="1"/>
</dbReference>
<dbReference type="PANTHER" id="PTHR12526">
    <property type="entry name" value="GLYCOSYLTRANSFERASE"/>
    <property type="match status" value="1"/>
</dbReference>
<name>A0AAW9S657_9BACT</name>
<dbReference type="InterPro" id="IPR028098">
    <property type="entry name" value="Glyco_trans_4-like_N"/>
</dbReference>
<dbReference type="RefSeq" id="WP_346820684.1">
    <property type="nucleotide sequence ID" value="NZ_JBDKWZ010000004.1"/>
</dbReference>
<protein>
    <submittedName>
        <fullName evidence="3">Glycosyltransferase</fullName>
        <ecNumber evidence="3">2.4.-.-</ecNumber>
    </submittedName>
</protein>
<reference evidence="3 4" key="1">
    <citation type="submission" date="2024-04" db="EMBL/GenBank/DDBJ databases">
        <title>Novel genus in family Flammeovirgaceae.</title>
        <authorList>
            <person name="Nguyen T.H."/>
            <person name="Vuong T.Q."/>
            <person name="Le H."/>
            <person name="Kim S.-G."/>
        </authorList>
    </citation>
    <scope>NUCLEOTIDE SEQUENCE [LARGE SCALE GENOMIC DNA]</scope>
    <source>
        <strain evidence="3 4">JCM 23209</strain>
    </source>
</reference>
<evidence type="ECO:0000259" key="2">
    <source>
        <dbReference type="Pfam" id="PF13439"/>
    </source>
</evidence>
<dbReference type="GO" id="GO:0016757">
    <property type="term" value="F:glycosyltransferase activity"/>
    <property type="evidence" value="ECO:0007669"/>
    <property type="project" value="UniProtKB-KW"/>
</dbReference>
<feature type="domain" description="Glycosyltransferase subfamily 4-like N-terminal" evidence="2">
    <location>
        <begin position="94"/>
        <end position="222"/>
    </location>
</feature>
<dbReference type="EMBL" id="JBDKWZ010000004">
    <property type="protein sequence ID" value="MEN7547903.1"/>
    <property type="molecule type" value="Genomic_DNA"/>
</dbReference>
<dbReference type="PANTHER" id="PTHR12526:SF630">
    <property type="entry name" value="GLYCOSYLTRANSFERASE"/>
    <property type="match status" value="1"/>
</dbReference>
<feature type="domain" description="Glycosyl transferase family 1" evidence="1">
    <location>
        <begin position="288"/>
        <end position="375"/>
    </location>
</feature>
<dbReference type="Proteomes" id="UP001403385">
    <property type="component" value="Unassembled WGS sequence"/>
</dbReference>
<dbReference type="InterPro" id="IPR001296">
    <property type="entry name" value="Glyco_trans_1"/>
</dbReference>
<dbReference type="SUPFAM" id="SSF53756">
    <property type="entry name" value="UDP-Glycosyltransferase/glycogen phosphorylase"/>
    <property type="match status" value="1"/>
</dbReference>
<dbReference type="EC" id="2.4.-.-" evidence="3"/>
<comment type="caution">
    <text evidence="3">The sequence shown here is derived from an EMBL/GenBank/DDBJ whole genome shotgun (WGS) entry which is preliminary data.</text>
</comment>